<evidence type="ECO:0000256" key="1">
    <source>
        <dbReference type="SAM" id="Phobius"/>
    </source>
</evidence>
<name>A0A859FF68_9BACI</name>
<evidence type="ECO:0000313" key="3">
    <source>
        <dbReference type="Proteomes" id="UP000318138"/>
    </source>
</evidence>
<sequence length="130" mass="15041">MEPRTFVEVMVVAFIVSCLLICALALPQWRRRFVYVSLAVIILYAVLFIGRPFWIDYRIANKVEQVELYLLDVHPDDSWQIATVPHRVPGFKHMNPYIISVTLETDPDVVYYYAVEQGEVIEAGFSSIMN</sequence>
<keyword evidence="1" id="KW-0472">Membrane</keyword>
<dbReference type="EMBL" id="CP041372">
    <property type="protein sequence ID" value="QKS71468.1"/>
    <property type="molecule type" value="Genomic_DNA"/>
</dbReference>
<dbReference type="RefSeq" id="WP_176009503.1">
    <property type="nucleotide sequence ID" value="NZ_CP041372.2"/>
</dbReference>
<gene>
    <name evidence="2" type="ORF">FLK61_32740</name>
</gene>
<dbReference type="AlphaFoldDB" id="A0A859FF68"/>
<feature type="transmembrane region" description="Helical" evidence="1">
    <location>
        <begin position="33"/>
        <end position="54"/>
    </location>
</feature>
<keyword evidence="1" id="KW-0812">Transmembrane</keyword>
<evidence type="ECO:0000313" key="2">
    <source>
        <dbReference type="EMBL" id="QKS71468.1"/>
    </source>
</evidence>
<organism evidence="2 3">
    <name type="scientific">Paenalkalicoccus suaedae</name>
    <dbReference type="NCBI Taxonomy" id="2592382"/>
    <lineage>
        <taxon>Bacteria</taxon>
        <taxon>Bacillati</taxon>
        <taxon>Bacillota</taxon>
        <taxon>Bacilli</taxon>
        <taxon>Bacillales</taxon>
        <taxon>Bacillaceae</taxon>
        <taxon>Paenalkalicoccus</taxon>
    </lineage>
</organism>
<dbReference type="KEGG" id="psua:FLK61_32740"/>
<dbReference type="Proteomes" id="UP000318138">
    <property type="component" value="Chromosome"/>
</dbReference>
<keyword evidence="3" id="KW-1185">Reference proteome</keyword>
<proteinExistence type="predicted"/>
<keyword evidence="1" id="KW-1133">Transmembrane helix</keyword>
<reference evidence="3" key="1">
    <citation type="submission" date="2019-07" db="EMBL/GenBank/DDBJ databases">
        <title>Bacillus alkalisoli sp. nov. isolated from saline soil.</title>
        <authorList>
            <person name="Sun J.-Q."/>
            <person name="Xu L."/>
        </authorList>
    </citation>
    <scope>NUCLEOTIDE SEQUENCE [LARGE SCALE GENOMIC DNA]</scope>
    <source>
        <strain evidence="3">M4U3P1</strain>
    </source>
</reference>
<accession>A0A859FF68</accession>
<feature type="transmembrane region" description="Helical" evidence="1">
    <location>
        <begin position="6"/>
        <end position="26"/>
    </location>
</feature>
<protein>
    <submittedName>
        <fullName evidence="2">Uncharacterized protein</fullName>
    </submittedName>
</protein>